<proteinExistence type="predicted"/>
<dbReference type="AlphaFoldDB" id="A0AAD7ZFK2"/>
<feature type="non-terminal residue" evidence="1">
    <location>
        <position position="1"/>
    </location>
</feature>
<gene>
    <name evidence="1" type="ORF">L9F63_004678</name>
</gene>
<accession>A0AAD7ZFK2</accession>
<reference evidence="1" key="1">
    <citation type="journal article" date="2023" name="IScience">
        <title>Live-bearing cockroach genome reveals convergent evolutionary mechanisms linked to viviparity in insects and beyond.</title>
        <authorList>
            <person name="Fouks B."/>
            <person name="Harrison M.C."/>
            <person name="Mikhailova A.A."/>
            <person name="Marchal E."/>
            <person name="English S."/>
            <person name="Carruthers M."/>
            <person name="Jennings E.C."/>
            <person name="Chiamaka E.L."/>
            <person name="Frigard R.A."/>
            <person name="Pippel M."/>
            <person name="Attardo G.M."/>
            <person name="Benoit J.B."/>
            <person name="Bornberg-Bauer E."/>
            <person name="Tobe S.S."/>
        </authorList>
    </citation>
    <scope>NUCLEOTIDE SEQUENCE</scope>
    <source>
        <strain evidence="1">Stay&amp;Tobe</strain>
    </source>
</reference>
<reference evidence="1" key="2">
    <citation type="submission" date="2023-05" db="EMBL/GenBank/DDBJ databases">
        <authorList>
            <person name="Fouks B."/>
        </authorList>
    </citation>
    <scope>NUCLEOTIDE SEQUENCE</scope>
    <source>
        <strain evidence="1">Stay&amp;Tobe</strain>
        <tissue evidence="1">Testes</tissue>
    </source>
</reference>
<sequence>DKKGPKIESKSDSILRQFESKFVCTIFKSITCISSENRVSTTILISSYSLTHDISRTVRHILHTCSLGRALDAAQLVVKSMHSESGHCVAQFISSLSPFTV</sequence>
<evidence type="ECO:0000313" key="2">
    <source>
        <dbReference type="Proteomes" id="UP001233999"/>
    </source>
</evidence>
<name>A0AAD7ZFK2_DIPPU</name>
<evidence type="ECO:0000313" key="1">
    <source>
        <dbReference type="EMBL" id="KAJ9579663.1"/>
    </source>
</evidence>
<dbReference type="EMBL" id="JASPKZ010008382">
    <property type="protein sequence ID" value="KAJ9579663.1"/>
    <property type="molecule type" value="Genomic_DNA"/>
</dbReference>
<feature type="non-terminal residue" evidence="1">
    <location>
        <position position="101"/>
    </location>
</feature>
<protein>
    <submittedName>
        <fullName evidence="1">Uncharacterized protein</fullName>
    </submittedName>
</protein>
<comment type="caution">
    <text evidence="1">The sequence shown here is derived from an EMBL/GenBank/DDBJ whole genome shotgun (WGS) entry which is preliminary data.</text>
</comment>
<keyword evidence="2" id="KW-1185">Reference proteome</keyword>
<dbReference type="Proteomes" id="UP001233999">
    <property type="component" value="Unassembled WGS sequence"/>
</dbReference>
<organism evidence="1 2">
    <name type="scientific">Diploptera punctata</name>
    <name type="common">Pacific beetle cockroach</name>
    <dbReference type="NCBI Taxonomy" id="6984"/>
    <lineage>
        <taxon>Eukaryota</taxon>
        <taxon>Metazoa</taxon>
        <taxon>Ecdysozoa</taxon>
        <taxon>Arthropoda</taxon>
        <taxon>Hexapoda</taxon>
        <taxon>Insecta</taxon>
        <taxon>Pterygota</taxon>
        <taxon>Neoptera</taxon>
        <taxon>Polyneoptera</taxon>
        <taxon>Dictyoptera</taxon>
        <taxon>Blattodea</taxon>
        <taxon>Blaberoidea</taxon>
        <taxon>Blaberidae</taxon>
        <taxon>Diplopterinae</taxon>
        <taxon>Diploptera</taxon>
    </lineage>
</organism>